<feature type="signal peptide" evidence="1">
    <location>
        <begin position="1"/>
        <end position="19"/>
    </location>
</feature>
<proteinExistence type="predicted"/>
<dbReference type="AlphaFoldDB" id="A0A2S9TMC0"/>
<evidence type="ECO:0000256" key="1">
    <source>
        <dbReference type="SAM" id="SignalP"/>
    </source>
</evidence>
<comment type="caution">
    <text evidence="2">The sequence shown here is derived from an EMBL/GenBank/DDBJ whole genome shotgun (WGS) entry which is preliminary data.</text>
</comment>
<dbReference type="Proteomes" id="UP000238811">
    <property type="component" value="Unassembled WGS sequence"/>
</dbReference>
<reference evidence="2 3" key="1">
    <citation type="submission" date="2017-09" db="EMBL/GenBank/DDBJ databases">
        <title>Reassesment of A. cryaerophilus.</title>
        <authorList>
            <person name="Perez-Cataluna A."/>
            <person name="Collado L."/>
            <person name="Salgado O."/>
            <person name="Lefinanco V."/>
            <person name="Figueras M.J."/>
        </authorList>
    </citation>
    <scope>NUCLEOTIDE SEQUENCE [LARGE SCALE GENOMIC DNA]</scope>
    <source>
        <strain evidence="2 3">LMG 10229</strain>
    </source>
</reference>
<accession>A0A2S9TMC0</accession>
<protein>
    <submittedName>
        <fullName evidence="2">Uncharacterized protein</fullName>
    </submittedName>
</protein>
<dbReference type="EMBL" id="NXGD01000009">
    <property type="protein sequence ID" value="PRM99980.1"/>
    <property type="molecule type" value="Genomic_DNA"/>
</dbReference>
<name>A0A2S9TMC0_9BACT</name>
<organism evidence="2 3">
    <name type="scientific">Aliarcobacter cryaerophilus</name>
    <dbReference type="NCBI Taxonomy" id="28198"/>
    <lineage>
        <taxon>Bacteria</taxon>
        <taxon>Pseudomonadati</taxon>
        <taxon>Campylobacterota</taxon>
        <taxon>Epsilonproteobacteria</taxon>
        <taxon>Campylobacterales</taxon>
        <taxon>Arcobacteraceae</taxon>
        <taxon>Aliarcobacter</taxon>
    </lineage>
</organism>
<evidence type="ECO:0000313" key="3">
    <source>
        <dbReference type="Proteomes" id="UP000238811"/>
    </source>
</evidence>
<evidence type="ECO:0000313" key="2">
    <source>
        <dbReference type="EMBL" id="PRM99980.1"/>
    </source>
</evidence>
<sequence>MKKISLFLISLFISTNLYANESNKSQNQHDNHNNYMGNHMHDEKITNHTNINGMTDQDIKNMHKNMSQEDMKEMHKNMLNHNMKHMNHK</sequence>
<gene>
    <name evidence="2" type="ORF">CJ668_08185</name>
</gene>
<feature type="chain" id="PRO_5015691190" evidence="1">
    <location>
        <begin position="20"/>
        <end position="89"/>
    </location>
</feature>
<keyword evidence="1" id="KW-0732">Signal</keyword>